<evidence type="ECO:0000313" key="3">
    <source>
        <dbReference type="Proteomes" id="UP001500067"/>
    </source>
</evidence>
<evidence type="ECO:0000256" key="1">
    <source>
        <dbReference type="SAM" id="SignalP"/>
    </source>
</evidence>
<keyword evidence="1" id="KW-0732">Signal</keyword>
<feature type="signal peptide" evidence="1">
    <location>
        <begin position="1"/>
        <end position="19"/>
    </location>
</feature>
<evidence type="ECO:0000313" key="2">
    <source>
        <dbReference type="EMBL" id="GAA4468733.1"/>
    </source>
</evidence>
<proteinExistence type="predicted"/>
<accession>A0ABP8NKG3</accession>
<dbReference type="RefSeq" id="WP_345084111.1">
    <property type="nucleotide sequence ID" value="NZ_BAABFA010000019.1"/>
</dbReference>
<gene>
    <name evidence="2" type="ORF">GCM10023093_26920</name>
</gene>
<protein>
    <submittedName>
        <fullName evidence="2">Uncharacterized protein</fullName>
    </submittedName>
</protein>
<comment type="caution">
    <text evidence="2">The sequence shown here is derived from an EMBL/GenBank/DDBJ whole genome shotgun (WGS) entry which is preliminary data.</text>
</comment>
<name>A0ABP8NKG3_9BACT</name>
<dbReference type="EMBL" id="BAABFA010000019">
    <property type="protein sequence ID" value="GAA4468733.1"/>
    <property type="molecule type" value="Genomic_DNA"/>
</dbReference>
<sequence>MRRTILSSVLLLLSVTCLAQQHKAQPGSATALPAERHTINSTSATQNTETLLHTTAKPTPAISDRYERLAMLGNGNNANSELHPMHPGNGPGGTTMYIQDNGLREARYTSMVRPPSRNAFIDAGAGTVEARFDNSFRRFFYYCSSEYGRRKCDDTLFRKIANANCPHPAYPGSVHGWSLACGCAWSQCLYTYPFCPAHMVSDMALASDNTTRTSNSSQYFSFDGRIVYGTDTLYGIITITHSDVSVEHAHIKNTRSTRYALTDTQLHAITVYKSHKELHMVRLCATDKHLSRLVHAGRLTLYDRSYDFLTAGNVRKRITVITPAGMATINNTEELAAAINERYALRLAAGELSRKELITLLNRLD</sequence>
<organism evidence="2 3">
    <name type="scientific">Nemorincola caseinilytica</name>
    <dbReference type="NCBI Taxonomy" id="2054315"/>
    <lineage>
        <taxon>Bacteria</taxon>
        <taxon>Pseudomonadati</taxon>
        <taxon>Bacteroidota</taxon>
        <taxon>Chitinophagia</taxon>
        <taxon>Chitinophagales</taxon>
        <taxon>Chitinophagaceae</taxon>
        <taxon>Nemorincola</taxon>
    </lineage>
</organism>
<feature type="chain" id="PRO_5045707518" evidence="1">
    <location>
        <begin position="20"/>
        <end position="365"/>
    </location>
</feature>
<dbReference type="Proteomes" id="UP001500067">
    <property type="component" value="Unassembled WGS sequence"/>
</dbReference>
<keyword evidence="3" id="KW-1185">Reference proteome</keyword>
<reference evidence="3" key="1">
    <citation type="journal article" date="2019" name="Int. J. Syst. Evol. Microbiol.">
        <title>The Global Catalogue of Microorganisms (GCM) 10K type strain sequencing project: providing services to taxonomists for standard genome sequencing and annotation.</title>
        <authorList>
            <consortium name="The Broad Institute Genomics Platform"/>
            <consortium name="The Broad Institute Genome Sequencing Center for Infectious Disease"/>
            <person name="Wu L."/>
            <person name="Ma J."/>
        </authorList>
    </citation>
    <scope>NUCLEOTIDE SEQUENCE [LARGE SCALE GENOMIC DNA]</scope>
    <source>
        <strain evidence="3">JCM 32105</strain>
    </source>
</reference>